<keyword evidence="7" id="KW-0092">Biotin</keyword>
<dbReference type="InterPro" id="IPR036896">
    <property type="entry name" value="Avidin-like_sf"/>
</dbReference>
<evidence type="ECO:0000313" key="9">
    <source>
        <dbReference type="Proteomes" id="UP000054007"/>
    </source>
</evidence>
<dbReference type="OrthoDB" id="2821340at2759"/>
<gene>
    <name evidence="8" type="ORF">CYLTODRAFT_380008</name>
</gene>
<dbReference type="PROSITE" id="PS51326">
    <property type="entry name" value="AVIDIN_2"/>
    <property type="match status" value="1"/>
</dbReference>
<sequence length="145" mass="15978">MHVLSAATLATAIGASINGTWYNELGSYVELEASPDGTLSGRYNSAVGQATHEYVLTGRYDTRSHRFDGATLGWTVNWENDRKYSPSTTVWSGQYFSGNKGESIRTQWLLTSSTWERSAWQSTLIGADIFTREKVVGVAGPDEMD</sequence>
<evidence type="ECO:0000256" key="4">
    <source>
        <dbReference type="ARBA" id="ARBA00022729"/>
    </source>
</evidence>
<dbReference type="InterPro" id="IPR051764">
    <property type="entry name" value="Avidin/Streptavidin-rel"/>
</dbReference>
<evidence type="ECO:0000256" key="2">
    <source>
        <dbReference type="ARBA" id="ARBA00006297"/>
    </source>
</evidence>
<comment type="similarity">
    <text evidence="2">Belongs to the avidin/streptavidin family.</text>
</comment>
<accession>A0A0D7B4C0</accession>
<keyword evidence="3" id="KW-0964">Secreted</keyword>
<dbReference type="Gene3D" id="2.40.128.30">
    <property type="entry name" value="Avidin-like"/>
    <property type="match status" value="1"/>
</dbReference>
<dbReference type="Pfam" id="PF01382">
    <property type="entry name" value="Avidin"/>
    <property type="match status" value="1"/>
</dbReference>
<reference evidence="8 9" key="1">
    <citation type="journal article" date="2015" name="Fungal Genet. Biol.">
        <title>Evolution of novel wood decay mechanisms in Agaricales revealed by the genome sequences of Fistulina hepatica and Cylindrobasidium torrendii.</title>
        <authorList>
            <person name="Floudas D."/>
            <person name="Held B.W."/>
            <person name="Riley R."/>
            <person name="Nagy L.G."/>
            <person name="Koehler G."/>
            <person name="Ransdell A.S."/>
            <person name="Younus H."/>
            <person name="Chow J."/>
            <person name="Chiniquy J."/>
            <person name="Lipzen A."/>
            <person name="Tritt A."/>
            <person name="Sun H."/>
            <person name="Haridas S."/>
            <person name="LaButti K."/>
            <person name="Ohm R.A."/>
            <person name="Kues U."/>
            <person name="Blanchette R.A."/>
            <person name="Grigoriev I.V."/>
            <person name="Minto R.E."/>
            <person name="Hibbett D.S."/>
        </authorList>
    </citation>
    <scope>NUCLEOTIDE SEQUENCE [LARGE SCALE GENOMIC DNA]</scope>
    <source>
        <strain evidence="8 9">FP15055 ss-10</strain>
    </source>
</reference>
<evidence type="ECO:0000256" key="5">
    <source>
        <dbReference type="ARBA" id="ARBA00023157"/>
    </source>
</evidence>
<dbReference type="PANTHER" id="PTHR34399">
    <property type="entry name" value="AVIDIN-RELATED"/>
    <property type="match status" value="1"/>
</dbReference>
<dbReference type="PRINTS" id="PR00709">
    <property type="entry name" value="AVIDIN"/>
</dbReference>
<comment type="subcellular location">
    <subcellularLocation>
        <location evidence="1">Secreted</location>
    </subcellularLocation>
</comment>
<evidence type="ECO:0000313" key="8">
    <source>
        <dbReference type="EMBL" id="KIY65060.1"/>
    </source>
</evidence>
<keyword evidence="5" id="KW-1015">Disulfide bond</keyword>
<dbReference type="GO" id="GO:0009374">
    <property type="term" value="F:biotin binding"/>
    <property type="evidence" value="ECO:0007669"/>
    <property type="project" value="InterPro"/>
</dbReference>
<keyword evidence="9" id="KW-1185">Reference proteome</keyword>
<organism evidence="8 9">
    <name type="scientific">Cylindrobasidium torrendii FP15055 ss-10</name>
    <dbReference type="NCBI Taxonomy" id="1314674"/>
    <lineage>
        <taxon>Eukaryota</taxon>
        <taxon>Fungi</taxon>
        <taxon>Dikarya</taxon>
        <taxon>Basidiomycota</taxon>
        <taxon>Agaricomycotina</taxon>
        <taxon>Agaricomycetes</taxon>
        <taxon>Agaricomycetidae</taxon>
        <taxon>Agaricales</taxon>
        <taxon>Marasmiineae</taxon>
        <taxon>Physalacriaceae</taxon>
        <taxon>Cylindrobasidium</taxon>
    </lineage>
</organism>
<keyword evidence="4" id="KW-0732">Signal</keyword>
<name>A0A0D7B4C0_9AGAR</name>
<evidence type="ECO:0000256" key="1">
    <source>
        <dbReference type="ARBA" id="ARBA00004613"/>
    </source>
</evidence>
<evidence type="ECO:0000256" key="3">
    <source>
        <dbReference type="ARBA" id="ARBA00022525"/>
    </source>
</evidence>
<dbReference type="Proteomes" id="UP000054007">
    <property type="component" value="Unassembled WGS sequence"/>
</dbReference>
<evidence type="ECO:0000256" key="7">
    <source>
        <dbReference type="ARBA" id="ARBA00023267"/>
    </source>
</evidence>
<dbReference type="SUPFAM" id="SSF50876">
    <property type="entry name" value="Avidin/streptavidin"/>
    <property type="match status" value="1"/>
</dbReference>
<dbReference type="EMBL" id="KN880606">
    <property type="protein sequence ID" value="KIY65060.1"/>
    <property type="molecule type" value="Genomic_DNA"/>
</dbReference>
<evidence type="ECO:0000256" key="6">
    <source>
        <dbReference type="ARBA" id="ARBA00023180"/>
    </source>
</evidence>
<keyword evidence="6" id="KW-0325">Glycoprotein</keyword>
<dbReference type="GO" id="GO:0005576">
    <property type="term" value="C:extracellular region"/>
    <property type="evidence" value="ECO:0007669"/>
    <property type="project" value="UniProtKB-SubCell"/>
</dbReference>
<dbReference type="PANTHER" id="PTHR34399:SF3">
    <property type="entry name" value="AVID PROTEIN-RELATED"/>
    <property type="match status" value="1"/>
</dbReference>
<proteinExistence type="inferred from homology"/>
<protein>
    <submittedName>
        <fullName evidence="8">Avidin/streptavidin</fullName>
    </submittedName>
</protein>
<dbReference type="InterPro" id="IPR005469">
    <property type="entry name" value="Avidin"/>
</dbReference>
<dbReference type="AlphaFoldDB" id="A0A0D7B4C0"/>
<dbReference type="InterPro" id="IPR005468">
    <property type="entry name" value="Avidin/str"/>
</dbReference>